<feature type="compositionally biased region" description="Polar residues" evidence="1">
    <location>
        <begin position="29"/>
        <end position="46"/>
    </location>
</feature>
<dbReference type="AlphaFoldDB" id="A0AAW0GBM7"/>
<protein>
    <submittedName>
        <fullName evidence="2">Uncharacterized protein</fullName>
    </submittedName>
</protein>
<keyword evidence="3" id="KW-1185">Reference proteome</keyword>
<dbReference type="EMBL" id="JASBNA010000007">
    <property type="protein sequence ID" value="KAK7690296.1"/>
    <property type="molecule type" value="Genomic_DNA"/>
</dbReference>
<accession>A0AAW0GBM7</accession>
<evidence type="ECO:0000313" key="3">
    <source>
        <dbReference type="Proteomes" id="UP001385951"/>
    </source>
</evidence>
<reference evidence="2 3" key="1">
    <citation type="submission" date="2022-09" db="EMBL/GenBank/DDBJ databases">
        <authorList>
            <person name="Palmer J.M."/>
        </authorList>
    </citation>
    <scope>NUCLEOTIDE SEQUENCE [LARGE SCALE GENOMIC DNA]</scope>
    <source>
        <strain evidence="2 3">DSM 7382</strain>
    </source>
</reference>
<organism evidence="2 3">
    <name type="scientific">Cerrena zonata</name>
    <dbReference type="NCBI Taxonomy" id="2478898"/>
    <lineage>
        <taxon>Eukaryota</taxon>
        <taxon>Fungi</taxon>
        <taxon>Dikarya</taxon>
        <taxon>Basidiomycota</taxon>
        <taxon>Agaricomycotina</taxon>
        <taxon>Agaricomycetes</taxon>
        <taxon>Polyporales</taxon>
        <taxon>Cerrenaceae</taxon>
        <taxon>Cerrena</taxon>
    </lineage>
</organism>
<proteinExistence type="predicted"/>
<sequence>MSSHPITNVYYPSGFMTPSANLTMKEESTQTQTTSYDSEVARSNSGDGIEPNISPVASQVNDGDMLEVHLVMFNTSQYFGPAPENDWYFYWLNPRPCLYEDRKYVTKGVRPFTSHVEPIGRDPITGHSEILLDKFTVKFLYDDDLWSDMLNLMEPCKTDDVRPFYQRALDVFVARGGLTEEERVAFLKRVAEATLSLPSRVENSTEAEQIQYYRPGRRD</sequence>
<name>A0AAW0GBM7_9APHY</name>
<feature type="region of interest" description="Disordered" evidence="1">
    <location>
        <begin position="26"/>
        <end position="52"/>
    </location>
</feature>
<gene>
    <name evidence="2" type="ORF">QCA50_006953</name>
</gene>
<comment type="caution">
    <text evidence="2">The sequence shown here is derived from an EMBL/GenBank/DDBJ whole genome shotgun (WGS) entry which is preliminary data.</text>
</comment>
<dbReference type="Proteomes" id="UP001385951">
    <property type="component" value="Unassembled WGS sequence"/>
</dbReference>
<evidence type="ECO:0000313" key="2">
    <source>
        <dbReference type="EMBL" id="KAK7690296.1"/>
    </source>
</evidence>
<evidence type="ECO:0000256" key="1">
    <source>
        <dbReference type="SAM" id="MobiDB-lite"/>
    </source>
</evidence>